<accession>A0A1Y2I692</accession>
<proteinExistence type="predicted"/>
<evidence type="ECO:0000313" key="1">
    <source>
        <dbReference type="EMBL" id="OSC96645.1"/>
    </source>
</evidence>
<gene>
    <name evidence="1" type="ORF">PYCCODRAFT_1262887</name>
</gene>
<evidence type="ECO:0000313" key="2">
    <source>
        <dbReference type="Proteomes" id="UP000193067"/>
    </source>
</evidence>
<dbReference type="OrthoDB" id="2758643at2759"/>
<keyword evidence="2" id="KW-1185">Reference proteome</keyword>
<name>A0A1Y2I692_TRAC3</name>
<reference evidence="1 2" key="1">
    <citation type="journal article" date="2015" name="Biotechnol. Biofuels">
        <title>Enhanced degradation of softwood versus hardwood by the white-rot fungus Pycnoporus coccineus.</title>
        <authorList>
            <person name="Couturier M."/>
            <person name="Navarro D."/>
            <person name="Chevret D."/>
            <person name="Henrissat B."/>
            <person name="Piumi F."/>
            <person name="Ruiz-Duenas F.J."/>
            <person name="Martinez A.T."/>
            <person name="Grigoriev I.V."/>
            <person name="Riley R."/>
            <person name="Lipzen A."/>
            <person name="Berrin J.G."/>
            <person name="Master E.R."/>
            <person name="Rosso M.N."/>
        </authorList>
    </citation>
    <scope>NUCLEOTIDE SEQUENCE [LARGE SCALE GENOMIC DNA]</scope>
    <source>
        <strain evidence="1 2">BRFM310</strain>
    </source>
</reference>
<evidence type="ECO:0008006" key="3">
    <source>
        <dbReference type="Google" id="ProtNLM"/>
    </source>
</evidence>
<dbReference type="Proteomes" id="UP000193067">
    <property type="component" value="Unassembled WGS sequence"/>
</dbReference>
<organism evidence="1 2">
    <name type="scientific">Trametes coccinea (strain BRFM310)</name>
    <name type="common">Pycnoporus coccineus</name>
    <dbReference type="NCBI Taxonomy" id="1353009"/>
    <lineage>
        <taxon>Eukaryota</taxon>
        <taxon>Fungi</taxon>
        <taxon>Dikarya</taxon>
        <taxon>Basidiomycota</taxon>
        <taxon>Agaricomycotina</taxon>
        <taxon>Agaricomycetes</taxon>
        <taxon>Polyporales</taxon>
        <taxon>Polyporaceae</taxon>
        <taxon>Trametes</taxon>
    </lineage>
</organism>
<protein>
    <recommendedName>
        <fullName evidence="3">F-box domain-containing protein</fullName>
    </recommendedName>
</protein>
<dbReference type="AlphaFoldDB" id="A0A1Y2I692"/>
<sequence length="276" mass="31728">MTLGLARIERPWDDTSGGSVSLATAINSVPRTLPLDLCEAIIDRCAPPTWWESWSENQWSESVVRSARTLIACALTCHDWTARSRFNYYSFCVILRDAEDVDRFTDIIRRNPSIADFVRIFTVASSVWADDTSSWSNPGRSGQYVPFARTMLSRQLRNLHTVAYLRNLPWPFPTSCNLHIAQYRSLSTLYLCAQFRRPIDLCRLVWALEKLQRLHLYRSRSAASTLCLPSGACHRLEYLGLFDVSVRMRIRYLSHSFRYAFACVEVPDSPEESQES</sequence>
<dbReference type="EMBL" id="KZ084172">
    <property type="protein sequence ID" value="OSC96645.1"/>
    <property type="molecule type" value="Genomic_DNA"/>
</dbReference>